<accession>A0AA38SPK2</accession>
<keyword evidence="2" id="KW-1185">Reference proteome</keyword>
<protein>
    <submittedName>
        <fullName evidence="1">Uncharacterized protein</fullName>
    </submittedName>
</protein>
<proteinExistence type="predicted"/>
<name>A0AA38SPK2_9ASTR</name>
<dbReference type="Proteomes" id="UP001172457">
    <property type="component" value="Chromosome 7"/>
</dbReference>
<comment type="caution">
    <text evidence="1">The sequence shown here is derived from an EMBL/GenBank/DDBJ whole genome shotgun (WGS) entry which is preliminary data.</text>
</comment>
<dbReference type="AlphaFoldDB" id="A0AA38SPK2"/>
<reference evidence="1" key="1">
    <citation type="submission" date="2023-03" db="EMBL/GenBank/DDBJ databases">
        <title>Chromosome-scale reference genome and RAD-based genetic map of yellow starthistle (Centaurea solstitialis) reveal putative structural variation and QTLs associated with invader traits.</title>
        <authorList>
            <person name="Reatini B."/>
            <person name="Cang F.A."/>
            <person name="Jiang Q."/>
            <person name="Mckibben M.T.W."/>
            <person name="Barker M.S."/>
            <person name="Rieseberg L.H."/>
            <person name="Dlugosch K.M."/>
        </authorList>
    </citation>
    <scope>NUCLEOTIDE SEQUENCE</scope>
    <source>
        <strain evidence="1">CAN-66</strain>
        <tissue evidence="1">Leaf</tissue>
    </source>
</reference>
<evidence type="ECO:0000313" key="1">
    <source>
        <dbReference type="EMBL" id="KAJ9542628.1"/>
    </source>
</evidence>
<organism evidence="1 2">
    <name type="scientific">Centaurea solstitialis</name>
    <name type="common">yellow star-thistle</name>
    <dbReference type="NCBI Taxonomy" id="347529"/>
    <lineage>
        <taxon>Eukaryota</taxon>
        <taxon>Viridiplantae</taxon>
        <taxon>Streptophyta</taxon>
        <taxon>Embryophyta</taxon>
        <taxon>Tracheophyta</taxon>
        <taxon>Spermatophyta</taxon>
        <taxon>Magnoliopsida</taxon>
        <taxon>eudicotyledons</taxon>
        <taxon>Gunneridae</taxon>
        <taxon>Pentapetalae</taxon>
        <taxon>asterids</taxon>
        <taxon>campanulids</taxon>
        <taxon>Asterales</taxon>
        <taxon>Asteraceae</taxon>
        <taxon>Carduoideae</taxon>
        <taxon>Cardueae</taxon>
        <taxon>Centaureinae</taxon>
        <taxon>Centaurea</taxon>
    </lineage>
</organism>
<sequence length="173" mass="18977">MADNKQQWGNFIGGQTSKAKEATVIPASKNHMSTMMAERVVKVVQSTAKIYCQAKLYLKGELLFQNKGRSMADNRQQWGNFTGGQASKAKEATVIPTSKKHVSTMMAERVGRSMADNRQQWGNFTGGQTSKANEATVIPASKKHVSTMMAERVVKVVQSTAKSIKNKNKINPA</sequence>
<evidence type="ECO:0000313" key="2">
    <source>
        <dbReference type="Proteomes" id="UP001172457"/>
    </source>
</evidence>
<gene>
    <name evidence="1" type="ORF">OSB04_029134</name>
</gene>
<dbReference type="EMBL" id="JARYMX010000007">
    <property type="protein sequence ID" value="KAJ9542628.1"/>
    <property type="molecule type" value="Genomic_DNA"/>
</dbReference>